<gene>
    <name evidence="3" type="ORF">TrCOL_g6643</name>
</gene>
<feature type="region of interest" description="Disordered" evidence="2">
    <location>
        <begin position="313"/>
        <end position="388"/>
    </location>
</feature>
<feature type="compositionally biased region" description="Acidic residues" evidence="2">
    <location>
        <begin position="798"/>
        <end position="811"/>
    </location>
</feature>
<dbReference type="AlphaFoldDB" id="A0A9W7GNA1"/>
<keyword evidence="4" id="KW-1185">Reference proteome</keyword>
<feature type="region of interest" description="Disordered" evidence="2">
    <location>
        <begin position="63"/>
        <end position="263"/>
    </location>
</feature>
<feature type="compositionally biased region" description="Basic and acidic residues" evidence="2">
    <location>
        <begin position="225"/>
        <end position="241"/>
    </location>
</feature>
<reference evidence="4" key="1">
    <citation type="journal article" date="2023" name="Commun. Biol.">
        <title>Genome analysis of Parmales, the sister group of diatoms, reveals the evolutionary specialization of diatoms from phago-mixotrophs to photoautotrophs.</title>
        <authorList>
            <person name="Ban H."/>
            <person name="Sato S."/>
            <person name="Yoshikawa S."/>
            <person name="Yamada K."/>
            <person name="Nakamura Y."/>
            <person name="Ichinomiya M."/>
            <person name="Sato N."/>
            <person name="Blanc-Mathieu R."/>
            <person name="Endo H."/>
            <person name="Kuwata A."/>
            <person name="Ogata H."/>
        </authorList>
    </citation>
    <scope>NUCLEOTIDE SEQUENCE [LARGE SCALE GENOMIC DNA]</scope>
</reference>
<feature type="region of interest" description="Disordered" evidence="2">
    <location>
        <begin position="740"/>
        <end position="811"/>
    </location>
</feature>
<feature type="compositionally biased region" description="Polar residues" evidence="2">
    <location>
        <begin position="33"/>
        <end position="46"/>
    </location>
</feature>
<feature type="compositionally biased region" description="Acidic residues" evidence="2">
    <location>
        <begin position="761"/>
        <end position="778"/>
    </location>
</feature>
<comment type="caution">
    <text evidence="3">The sequence shown here is derived from an EMBL/GenBank/DDBJ whole genome shotgun (WGS) entry which is preliminary data.</text>
</comment>
<feature type="compositionally biased region" description="Acidic residues" evidence="2">
    <location>
        <begin position="337"/>
        <end position="348"/>
    </location>
</feature>
<feature type="compositionally biased region" description="Acidic residues" evidence="2">
    <location>
        <begin position="695"/>
        <end position="711"/>
    </location>
</feature>
<accession>A0A9W7GNA1</accession>
<dbReference type="EMBL" id="BRYA01000399">
    <property type="protein sequence ID" value="GMI48440.1"/>
    <property type="molecule type" value="Genomic_DNA"/>
</dbReference>
<feature type="compositionally biased region" description="Gly residues" evidence="2">
    <location>
        <begin position="117"/>
        <end position="131"/>
    </location>
</feature>
<feature type="compositionally biased region" description="Basic and acidic residues" evidence="2">
    <location>
        <begin position="675"/>
        <end position="693"/>
    </location>
</feature>
<evidence type="ECO:0000256" key="1">
    <source>
        <dbReference type="SAM" id="Coils"/>
    </source>
</evidence>
<feature type="compositionally biased region" description="Low complexity" evidence="2">
    <location>
        <begin position="74"/>
        <end position="83"/>
    </location>
</feature>
<evidence type="ECO:0000256" key="2">
    <source>
        <dbReference type="SAM" id="MobiDB-lite"/>
    </source>
</evidence>
<name>A0A9W7GNA1_9STRA</name>
<dbReference type="OrthoDB" id="207177at2759"/>
<protein>
    <submittedName>
        <fullName evidence="3">Uncharacterized protein</fullName>
    </submittedName>
</protein>
<evidence type="ECO:0000313" key="3">
    <source>
        <dbReference type="EMBL" id="GMI48440.1"/>
    </source>
</evidence>
<feature type="region of interest" description="Disordered" evidence="2">
    <location>
        <begin position="642"/>
        <end position="711"/>
    </location>
</feature>
<feature type="compositionally biased region" description="Gly residues" evidence="2">
    <location>
        <begin position="87"/>
        <end position="111"/>
    </location>
</feature>
<feature type="region of interest" description="Disordered" evidence="2">
    <location>
        <begin position="24"/>
        <end position="46"/>
    </location>
</feature>
<organism evidence="3 4">
    <name type="scientific">Triparma columacea</name>
    <dbReference type="NCBI Taxonomy" id="722753"/>
    <lineage>
        <taxon>Eukaryota</taxon>
        <taxon>Sar</taxon>
        <taxon>Stramenopiles</taxon>
        <taxon>Ochrophyta</taxon>
        <taxon>Bolidophyceae</taxon>
        <taxon>Parmales</taxon>
        <taxon>Triparmaceae</taxon>
        <taxon>Triparma</taxon>
    </lineage>
</organism>
<feature type="coiled-coil region" evidence="1">
    <location>
        <begin position="482"/>
        <end position="509"/>
    </location>
</feature>
<proteinExistence type="predicted"/>
<keyword evidence="1" id="KW-0175">Coiled coil</keyword>
<dbReference type="Proteomes" id="UP001165065">
    <property type="component" value="Unassembled WGS sequence"/>
</dbReference>
<feature type="compositionally biased region" description="Gly residues" evidence="2">
    <location>
        <begin position="646"/>
        <end position="674"/>
    </location>
</feature>
<evidence type="ECO:0000313" key="4">
    <source>
        <dbReference type="Proteomes" id="UP001165065"/>
    </source>
</evidence>
<sequence>MSNSDNGLVLHYANEMMGLLSQFDNATDENDDPSLTSKPSSSNTTIAMPEWAGVWKSSLDAMQKHGSPAAVSTGDTGDATAGERAGEGGSSRGGGGAGIGGGRAGGGGSRGGRGRGARGASGGGGGGGGGKAVKDRVRSAYAPLSSKMGVKRVGGRGNGGSHISGKLANQRKVGGRGRGLQHPILRNNLGPRSKSANVQKRPSGGATANAVRPKTTQPVRPPGKAADDARRAGPDSPLKKAREAKRKQQKAATQQPAPTPQVVMDEMNNSFESVDKERVKIATAISSLPDKRKMYLLQMLEDAEKDLLNVSVETEKEGEGEGEGVDGRGSGAGRDSAEDDEYSDESDFEASGAQEEAANNDTNNRRRRGAQERPVAPADSIGLIKPPVPQLRPTLERIAGALTKAKTGPKGMATNKRFPPTKRTMLGPAALLDTLSRDLKLTLSSKEVELLVQHFDPTRARLLDYRDLIELGQRFTRSSEYNECLTEKEAKMRARVEAHRKERESKEKRGVAPIEKQGMGIQGGKKMGAKHRDLLERVAAAAIKHTNKRRGKPLVNPNKKGGIGASMAANKRVLLAQSDFRKRLSSAYNLKVNPSEAAVLEKQFNLRQDGLVDVKEWERYFKGLGDTAKARARKADNQKLFLRKAQGGGQRGEGGGGGRFKGGAGGGGGGGGGERSQKQEEGDKEVEVRRGGGEGELEESNPYEEEDFDFEDDEAECGGIGMMENAIALDFEQLGKQITAGDTTDVFGGGGGGRGGKDMEEKEEGEEEEEVVEEEEEEVVKVVVEEEEEERGGLVVGEEAEEYYDDDDFED</sequence>